<comment type="similarity">
    <text evidence="5">Belongs to the TatC family.</text>
</comment>
<keyword evidence="7" id="KW-1185">Reference proteome</keyword>
<keyword evidence="5" id="KW-0811">Translocation</keyword>
<keyword evidence="3 5" id="KW-1133">Transmembrane helix</keyword>
<dbReference type="NCBIfam" id="TIGR00945">
    <property type="entry name" value="tatC"/>
    <property type="match status" value="1"/>
</dbReference>
<dbReference type="Pfam" id="PF00902">
    <property type="entry name" value="TatC"/>
    <property type="match status" value="1"/>
</dbReference>
<dbReference type="GO" id="GO:0033281">
    <property type="term" value="C:TAT protein transport complex"/>
    <property type="evidence" value="ECO:0007669"/>
    <property type="project" value="UniProtKB-UniRule"/>
</dbReference>
<gene>
    <name evidence="5 6" type="primary">tatC</name>
    <name evidence="6" type="ORF">KK488_13705</name>
</gene>
<evidence type="ECO:0000256" key="3">
    <source>
        <dbReference type="ARBA" id="ARBA00022989"/>
    </source>
</evidence>
<evidence type="ECO:0000313" key="7">
    <source>
        <dbReference type="Proteomes" id="UP001138757"/>
    </source>
</evidence>
<feature type="transmembrane region" description="Helical" evidence="5">
    <location>
        <begin position="164"/>
        <end position="185"/>
    </location>
</feature>
<evidence type="ECO:0000256" key="1">
    <source>
        <dbReference type="ARBA" id="ARBA00004141"/>
    </source>
</evidence>
<dbReference type="EMBL" id="JAHGAW010000008">
    <property type="protein sequence ID" value="MBT2188005.1"/>
    <property type="molecule type" value="Genomic_DNA"/>
</dbReference>
<comment type="subunit">
    <text evidence="5">The Tat system comprises two distinct complexes: a TatABC complex, containing multiple copies of TatA, TatB and TatC subunits, and a separate TatA complex, containing only TatA subunits. Substrates initially bind to the TatABC complex, which probably triggers association of the separate TatA complex to form the active translocon.</text>
</comment>
<feature type="transmembrane region" description="Helical" evidence="5">
    <location>
        <begin position="220"/>
        <end position="242"/>
    </location>
</feature>
<evidence type="ECO:0000256" key="2">
    <source>
        <dbReference type="ARBA" id="ARBA00022692"/>
    </source>
</evidence>
<name>A0A9X1DD59_9SPHN</name>
<feature type="transmembrane region" description="Helical" evidence="5">
    <location>
        <begin position="21"/>
        <end position="40"/>
    </location>
</feature>
<reference evidence="6" key="1">
    <citation type="submission" date="2021-05" db="EMBL/GenBank/DDBJ databases">
        <title>Genome of Sphingobium sp. strain.</title>
        <authorList>
            <person name="Fan R."/>
        </authorList>
    </citation>
    <scope>NUCLEOTIDE SEQUENCE</scope>
    <source>
        <strain evidence="6">H33</strain>
    </source>
</reference>
<dbReference type="Proteomes" id="UP001138757">
    <property type="component" value="Unassembled WGS sequence"/>
</dbReference>
<feature type="transmembrane region" description="Helical" evidence="5">
    <location>
        <begin position="110"/>
        <end position="132"/>
    </location>
</feature>
<dbReference type="PANTHER" id="PTHR30371:SF0">
    <property type="entry name" value="SEC-INDEPENDENT PROTEIN TRANSLOCASE PROTEIN TATC, CHLOROPLASTIC-RELATED"/>
    <property type="match status" value="1"/>
</dbReference>
<dbReference type="PANTHER" id="PTHR30371">
    <property type="entry name" value="SEC-INDEPENDENT PROTEIN TRANSLOCASE PROTEIN TATC"/>
    <property type="match status" value="1"/>
</dbReference>
<dbReference type="GO" id="GO:0009977">
    <property type="term" value="F:proton motive force dependent protein transmembrane transporter activity"/>
    <property type="evidence" value="ECO:0007669"/>
    <property type="project" value="TreeGrafter"/>
</dbReference>
<comment type="subcellular location">
    <subcellularLocation>
        <location evidence="5">Cell membrane</location>
        <topology evidence="5">Multi-pass membrane protein</topology>
    </subcellularLocation>
    <subcellularLocation>
        <location evidence="1">Membrane</location>
        <topology evidence="1">Multi-pass membrane protein</topology>
    </subcellularLocation>
</comment>
<keyword evidence="5" id="KW-0813">Transport</keyword>
<comment type="caution">
    <text evidence="6">The sequence shown here is derived from an EMBL/GenBank/DDBJ whole genome shotgun (WGS) entry which is preliminary data.</text>
</comment>
<proteinExistence type="inferred from homology"/>
<sequence>MRDIDETKAPLIEHLIELRRRLLISIAALFVSGAVCFYFSDQILAFLVEPLKKGFGDAQGRLVYTKLYEAFFVQLKVAMFGAFFVSFPITANQLWLFIAPGLYSKEKRALLPFLLATPILFVMGAALAYYVVMPTAFHFFLKFQGNSGGITVEALPSMDSYLSLVMQFILAFGISFLLPVLVMLLNRAGLVSRHQLVSVRRYVIVAAVIVAAVLTPPDVISQLMLAIPLILLYELALIAIWFTERREAKEQALANAE</sequence>
<comment type="function">
    <text evidence="5">Part of the twin-arginine translocation (Tat) system that transports large folded proteins containing a characteristic twin-arginine motif in their signal peptide across membranes. Together with TatB, TatC is part of a receptor directly interacting with Tat signal peptides.</text>
</comment>
<keyword evidence="2 5" id="KW-0812">Transmembrane</keyword>
<accession>A0A9X1DD59</accession>
<keyword evidence="4 5" id="KW-0472">Membrane</keyword>
<dbReference type="RefSeq" id="WP_214624246.1">
    <property type="nucleotide sequence ID" value="NZ_JAHGAW010000008.1"/>
</dbReference>
<protein>
    <recommendedName>
        <fullName evidence="5">Sec-independent protein translocase protein TatC</fullName>
    </recommendedName>
</protein>
<evidence type="ECO:0000256" key="4">
    <source>
        <dbReference type="ARBA" id="ARBA00023136"/>
    </source>
</evidence>
<keyword evidence="5" id="KW-1003">Cell membrane</keyword>
<feature type="transmembrane region" description="Helical" evidence="5">
    <location>
        <begin position="197"/>
        <end position="214"/>
    </location>
</feature>
<organism evidence="6 7">
    <name type="scientific">Sphingobium nicotianae</name>
    <dbReference type="NCBI Taxonomy" id="2782607"/>
    <lineage>
        <taxon>Bacteria</taxon>
        <taxon>Pseudomonadati</taxon>
        <taxon>Pseudomonadota</taxon>
        <taxon>Alphaproteobacteria</taxon>
        <taxon>Sphingomonadales</taxon>
        <taxon>Sphingomonadaceae</taxon>
        <taxon>Sphingobium</taxon>
    </lineage>
</organism>
<dbReference type="InterPro" id="IPR002033">
    <property type="entry name" value="TatC"/>
</dbReference>
<dbReference type="GO" id="GO:0065002">
    <property type="term" value="P:intracellular protein transmembrane transport"/>
    <property type="evidence" value="ECO:0007669"/>
    <property type="project" value="TreeGrafter"/>
</dbReference>
<keyword evidence="5" id="KW-0653">Protein transport</keyword>
<dbReference type="HAMAP" id="MF_00902">
    <property type="entry name" value="TatC"/>
    <property type="match status" value="1"/>
</dbReference>
<feature type="transmembrane region" description="Helical" evidence="5">
    <location>
        <begin position="77"/>
        <end position="98"/>
    </location>
</feature>
<dbReference type="GO" id="GO:0043953">
    <property type="term" value="P:protein transport by the Tat complex"/>
    <property type="evidence" value="ECO:0007669"/>
    <property type="project" value="UniProtKB-UniRule"/>
</dbReference>
<evidence type="ECO:0000256" key="5">
    <source>
        <dbReference type="HAMAP-Rule" id="MF_00902"/>
    </source>
</evidence>
<evidence type="ECO:0000313" key="6">
    <source>
        <dbReference type="EMBL" id="MBT2188005.1"/>
    </source>
</evidence>
<dbReference type="AlphaFoldDB" id="A0A9X1DD59"/>
<dbReference type="PRINTS" id="PR01840">
    <property type="entry name" value="TATCFAMILY"/>
</dbReference>